<dbReference type="SMART" id="SM00228">
    <property type="entry name" value="PDZ"/>
    <property type="match status" value="2"/>
</dbReference>
<proteinExistence type="inferred from homology"/>
<reference evidence="5" key="1">
    <citation type="journal article" date="2020" name="mSystems">
        <title>Genome- and Community-Level Interaction Insights into Carbon Utilization and Element Cycling Functions of Hydrothermarchaeota in Hydrothermal Sediment.</title>
        <authorList>
            <person name="Zhou Z."/>
            <person name="Liu Y."/>
            <person name="Xu W."/>
            <person name="Pan J."/>
            <person name="Luo Z.H."/>
            <person name="Li M."/>
        </authorList>
    </citation>
    <scope>NUCLEOTIDE SEQUENCE [LARGE SCALE GENOMIC DNA]</scope>
    <source>
        <strain evidence="5">HyVt-456</strain>
    </source>
</reference>
<name>A0A7V1LNA5_CALAY</name>
<dbReference type="GO" id="GO:0006508">
    <property type="term" value="P:proteolysis"/>
    <property type="evidence" value="ECO:0007669"/>
    <property type="project" value="UniProtKB-KW"/>
</dbReference>
<keyword evidence="2" id="KW-0645">Protease</keyword>
<evidence type="ECO:0000256" key="3">
    <source>
        <dbReference type="ARBA" id="ARBA00022801"/>
    </source>
</evidence>
<dbReference type="PANTHER" id="PTHR22939:SF129">
    <property type="entry name" value="SERINE PROTEASE HTRA2, MITOCHONDRIAL"/>
    <property type="match status" value="1"/>
</dbReference>
<protein>
    <submittedName>
        <fullName evidence="5">PDZ domain-containing protein</fullName>
    </submittedName>
</protein>
<dbReference type="PROSITE" id="PS50106">
    <property type="entry name" value="PDZ"/>
    <property type="match status" value="2"/>
</dbReference>
<dbReference type="EMBL" id="DRLD01000275">
    <property type="protein sequence ID" value="HED11035.1"/>
    <property type="molecule type" value="Genomic_DNA"/>
</dbReference>
<dbReference type="InterPro" id="IPR001940">
    <property type="entry name" value="Peptidase_S1C"/>
</dbReference>
<dbReference type="InterPro" id="IPR036034">
    <property type="entry name" value="PDZ_sf"/>
</dbReference>
<dbReference type="PRINTS" id="PR00834">
    <property type="entry name" value="PROTEASES2C"/>
</dbReference>
<dbReference type="Gene3D" id="2.40.10.120">
    <property type="match status" value="1"/>
</dbReference>
<dbReference type="InterPro" id="IPR001478">
    <property type="entry name" value="PDZ"/>
</dbReference>
<dbReference type="GO" id="GO:0004252">
    <property type="term" value="F:serine-type endopeptidase activity"/>
    <property type="evidence" value="ECO:0007669"/>
    <property type="project" value="InterPro"/>
</dbReference>
<dbReference type="SUPFAM" id="SSF50156">
    <property type="entry name" value="PDZ domain-like"/>
    <property type="match status" value="2"/>
</dbReference>
<keyword evidence="3" id="KW-0378">Hydrolase</keyword>
<feature type="domain" description="PDZ" evidence="4">
    <location>
        <begin position="104"/>
        <end position="201"/>
    </location>
</feature>
<comment type="similarity">
    <text evidence="1">Belongs to the peptidase S1C family.</text>
</comment>
<dbReference type="SUPFAM" id="SSF50494">
    <property type="entry name" value="Trypsin-like serine proteases"/>
    <property type="match status" value="1"/>
</dbReference>
<comment type="caution">
    <text evidence="5">The sequence shown here is derived from an EMBL/GenBank/DDBJ whole genome shotgun (WGS) entry which is preliminary data.</text>
</comment>
<evidence type="ECO:0000256" key="1">
    <source>
        <dbReference type="ARBA" id="ARBA00010541"/>
    </source>
</evidence>
<dbReference type="Pfam" id="PF13365">
    <property type="entry name" value="Trypsin_2"/>
    <property type="match status" value="1"/>
</dbReference>
<dbReference type="PANTHER" id="PTHR22939">
    <property type="entry name" value="SERINE PROTEASE FAMILY S1C HTRA-RELATED"/>
    <property type="match status" value="1"/>
</dbReference>
<dbReference type="Proteomes" id="UP000886005">
    <property type="component" value="Unassembled WGS sequence"/>
</dbReference>
<dbReference type="AlphaFoldDB" id="A0A7V1LNA5"/>
<dbReference type="InterPro" id="IPR009003">
    <property type="entry name" value="Peptidase_S1_PA"/>
</dbReference>
<organism evidence="5">
    <name type="scientific">Caldithrix abyssi</name>
    <dbReference type="NCBI Taxonomy" id="187145"/>
    <lineage>
        <taxon>Bacteria</taxon>
        <taxon>Pseudomonadati</taxon>
        <taxon>Calditrichota</taxon>
        <taxon>Calditrichia</taxon>
        <taxon>Calditrichales</taxon>
        <taxon>Calditrichaceae</taxon>
        <taxon>Caldithrix</taxon>
    </lineage>
</organism>
<evidence type="ECO:0000259" key="4">
    <source>
        <dbReference type="PROSITE" id="PS50106"/>
    </source>
</evidence>
<gene>
    <name evidence="5" type="ORF">ENJ10_10130</name>
</gene>
<accession>A0A7V1LNA5</accession>
<evidence type="ECO:0000256" key="2">
    <source>
        <dbReference type="ARBA" id="ARBA00022670"/>
    </source>
</evidence>
<dbReference type="Gene3D" id="2.30.42.10">
    <property type="match status" value="2"/>
</dbReference>
<feature type="domain" description="PDZ" evidence="4">
    <location>
        <begin position="205"/>
        <end position="282"/>
    </location>
</feature>
<sequence>ASFGNSRNVDVGQVVMALGSPLGLSRSLSMGVISSVDRYFEDVGDMISPFNLWLQTDAAINPGNSGGPLINLKGEIIGINARAVVFGENLGFAIPSNIVKFVVRQILEKGAVERSYIGISWQEINDFRKYLHQPSLEGVLVAAVDRNSPAERAGVRPGDLVTAIKGRMVSAVYREELPRIRLMVANQKVGAPLKLNIVRDGKALSVTVVTGEQGKFQGTEFNARKWGLSLEELTPRLIKYFQLENAAGVLVSGVKSGSPADKADMRRGDIITLFDGKAVNDLETFKQYYQKATTDSTKSVMLMLKVNKRNRFALIEGKKKK</sequence>
<evidence type="ECO:0000313" key="5">
    <source>
        <dbReference type="EMBL" id="HED11035.1"/>
    </source>
</evidence>
<dbReference type="Pfam" id="PF13180">
    <property type="entry name" value="PDZ_2"/>
    <property type="match status" value="2"/>
</dbReference>
<feature type="non-terminal residue" evidence="5">
    <location>
        <position position="1"/>
    </location>
</feature>